<dbReference type="InterPro" id="IPR011060">
    <property type="entry name" value="RibuloseP-bd_barrel"/>
</dbReference>
<dbReference type="PANTHER" id="PTHR43406">
    <property type="entry name" value="TRYPTOPHAN SYNTHASE, ALPHA CHAIN"/>
    <property type="match status" value="1"/>
</dbReference>
<dbReference type="HOGENOM" id="CLU_016734_0_0_9"/>
<comment type="subunit">
    <text evidence="2">Tetramer of two alpha and two beta chains.</text>
</comment>
<dbReference type="Gene3D" id="3.20.20.70">
    <property type="entry name" value="Aldolase class I"/>
    <property type="match status" value="1"/>
</dbReference>
<comment type="catalytic activity">
    <reaction evidence="8">
        <text>(1S,2R)-1-C-(indol-3-yl)glycerol 3-phosphate + L-serine = D-glyceraldehyde 3-phosphate + L-tryptophan + H2O</text>
        <dbReference type="Rhea" id="RHEA:10532"/>
        <dbReference type="ChEBI" id="CHEBI:15377"/>
        <dbReference type="ChEBI" id="CHEBI:33384"/>
        <dbReference type="ChEBI" id="CHEBI:57912"/>
        <dbReference type="ChEBI" id="CHEBI:58866"/>
        <dbReference type="ChEBI" id="CHEBI:59776"/>
        <dbReference type="EC" id="4.2.1.20"/>
    </reaction>
</comment>
<sequence length="266" mass="30347">MDNKELSQYLKEKKAADKAILVAYLPALYPDYERSKRWINLLFANGVDAVELGYPARDSSMDGQIITEANQKLYQVGFNAEKYLKLAADINSKTEINRLILMGYWKELKKEFFSEYKKQCLETGIESLILPDLKDNEDKKYLQAEGFKIISFLDKKEKIKSYQPDGEPFVYCPSYLGKTGQSSEFDYEHLKNLKKALANSAFALMPQLVGFGISSAEDAAQVMELGYDGIIVGSALLNKFEESEAEAIEFLRELKKGLNKEWSYVR</sequence>
<evidence type="ECO:0000256" key="4">
    <source>
        <dbReference type="ARBA" id="ARBA00022605"/>
    </source>
</evidence>
<comment type="similarity">
    <text evidence="9">Belongs to the TrpA family.</text>
</comment>
<dbReference type="KEGG" id="has:Halsa_0663"/>
<dbReference type="EMBL" id="CP002304">
    <property type="protein sequence ID" value="ADQ14114.1"/>
    <property type="molecule type" value="Genomic_DNA"/>
</dbReference>
<gene>
    <name evidence="10" type="ordered locus">Halsa_0663</name>
</gene>
<evidence type="ECO:0000256" key="6">
    <source>
        <dbReference type="ARBA" id="ARBA00023141"/>
    </source>
</evidence>
<dbReference type="GO" id="GO:0005829">
    <property type="term" value="C:cytosol"/>
    <property type="evidence" value="ECO:0007669"/>
    <property type="project" value="TreeGrafter"/>
</dbReference>
<keyword evidence="7" id="KW-0456">Lyase</keyword>
<keyword evidence="11" id="KW-1185">Reference proteome</keyword>
<evidence type="ECO:0000256" key="1">
    <source>
        <dbReference type="ARBA" id="ARBA00004733"/>
    </source>
</evidence>
<keyword evidence="5" id="KW-0822">Tryptophan biosynthesis</keyword>
<dbReference type="NCBIfam" id="TIGR00262">
    <property type="entry name" value="trpA"/>
    <property type="match status" value="1"/>
</dbReference>
<reference evidence="10 11" key="2">
    <citation type="journal article" date="2011" name="J. Bacteriol.">
        <title>Complete Genome Sequence of the Haloalkaliphilic, Hydrogen Producing Halanaerobium hydrogenoformans.</title>
        <authorList>
            <person name="Brown S.D."/>
            <person name="Begemann M.B."/>
            <person name="Mormile M.R."/>
            <person name="Wall J.D."/>
            <person name="Han C.S."/>
            <person name="Goodwin L.A."/>
            <person name="Pitluck S."/>
            <person name="Land M.L."/>
            <person name="Hauser L.J."/>
            <person name="Elias D.A."/>
        </authorList>
    </citation>
    <scope>NUCLEOTIDE SEQUENCE [LARGE SCALE GENOMIC DNA]</scope>
    <source>
        <strain evidence="11">sapolanicus</strain>
    </source>
</reference>
<keyword evidence="6" id="KW-0057">Aromatic amino acid biosynthesis</keyword>
<keyword evidence="4" id="KW-0028">Amino-acid biosynthesis</keyword>
<evidence type="ECO:0000256" key="9">
    <source>
        <dbReference type="RuleBase" id="RU003662"/>
    </source>
</evidence>
<dbReference type="InterPro" id="IPR002028">
    <property type="entry name" value="Trp_synthase_suA"/>
</dbReference>
<dbReference type="eggNOG" id="COG0159">
    <property type="taxonomic scope" value="Bacteria"/>
</dbReference>
<dbReference type="UniPathway" id="UPA00035">
    <property type="reaction ID" value="UER00044"/>
</dbReference>
<evidence type="ECO:0000313" key="10">
    <source>
        <dbReference type="EMBL" id="ADQ14114.1"/>
    </source>
</evidence>
<evidence type="ECO:0000256" key="8">
    <source>
        <dbReference type="ARBA" id="ARBA00049047"/>
    </source>
</evidence>
<dbReference type="STRING" id="656519.Halsa_0663"/>
<evidence type="ECO:0000256" key="5">
    <source>
        <dbReference type="ARBA" id="ARBA00022822"/>
    </source>
</evidence>
<evidence type="ECO:0000256" key="7">
    <source>
        <dbReference type="ARBA" id="ARBA00023239"/>
    </source>
</evidence>
<name>E4RM31_HALHG</name>
<dbReference type="OrthoDB" id="9804578at2"/>
<dbReference type="AlphaFoldDB" id="E4RM31"/>
<organism evidence="10 11">
    <name type="scientific">Halanaerobium hydrogeniformans</name>
    <name type="common">Halanaerobium sp. (strain sapolanicus)</name>
    <dbReference type="NCBI Taxonomy" id="656519"/>
    <lineage>
        <taxon>Bacteria</taxon>
        <taxon>Bacillati</taxon>
        <taxon>Bacillota</taxon>
        <taxon>Clostridia</taxon>
        <taxon>Halanaerobiales</taxon>
        <taxon>Halanaerobiaceae</taxon>
        <taxon>Halanaerobium</taxon>
    </lineage>
</organism>
<evidence type="ECO:0000256" key="3">
    <source>
        <dbReference type="ARBA" id="ARBA00012043"/>
    </source>
</evidence>
<dbReference type="InterPro" id="IPR013785">
    <property type="entry name" value="Aldolase_TIM"/>
</dbReference>
<dbReference type="RefSeq" id="WP_013405206.1">
    <property type="nucleotide sequence ID" value="NC_014654.1"/>
</dbReference>
<dbReference type="PANTHER" id="PTHR43406:SF1">
    <property type="entry name" value="TRYPTOPHAN SYNTHASE ALPHA CHAIN, CHLOROPLASTIC"/>
    <property type="match status" value="1"/>
</dbReference>
<dbReference type="EC" id="4.2.1.20" evidence="3"/>
<proteinExistence type="inferred from homology"/>
<dbReference type="GO" id="GO:0004834">
    <property type="term" value="F:tryptophan synthase activity"/>
    <property type="evidence" value="ECO:0007669"/>
    <property type="project" value="UniProtKB-EC"/>
</dbReference>
<protein>
    <recommendedName>
        <fullName evidence="3">tryptophan synthase</fullName>
        <ecNumber evidence="3">4.2.1.20</ecNumber>
    </recommendedName>
</protein>
<reference evidence="10 11" key="1">
    <citation type="submission" date="2010-11" db="EMBL/GenBank/DDBJ databases">
        <title>Complete sequence of Halanaerobium sp. sapolanicus.</title>
        <authorList>
            <consortium name="US DOE Joint Genome Institute"/>
            <person name="Lucas S."/>
            <person name="Copeland A."/>
            <person name="Lapidus A."/>
            <person name="Cheng J.-F."/>
            <person name="Bruce D."/>
            <person name="Goodwin L."/>
            <person name="Pitluck S."/>
            <person name="Davenport K."/>
            <person name="Detter J.C."/>
            <person name="Han C."/>
            <person name="Tapia R."/>
            <person name="Land M."/>
            <person name="Hauser L."/>
            <person name="Jeffries C."/>
            <person name="Kyrpides N."/>
            <person name="Ivanova N."/>
            <person name="Mikhailova N."/>
            <person name="Begemann M.B."/>
            <person name="Mormile M.R."/>
            <person name="Wall J.D."/>
            <person name="Elias D.A."/>
            <person name="Woyke T."/>
        </authorList>
    </citation>
    <scope>NUCLEOTIDE SEQUENCE [LARGE SCALE GENOMIC DNA]</scope>
    <source>
        <strain evidence="11">sapolanicus</strain>
    </source>
</reference>
<dbReference type="Pfam" id="PF00290">
    <property type="entry name" value="Trp_syntA"/>
    <property type="match status" value="1"/>
</dbReference>
<dbReference type="SUPFAM" id="SSF51366">
    <property type="entry name" value="Ribulose-phoshate binding barrel"/>
    <property type="match status" value="1"/>
</dbReference>
<evidence type="ECO:0000313" key="11">
    <source>
        <dbReference type="Proteomes" id="UP000007434"/>
    </source>
</evidence>
<evidence type="ECO:0000256" key="2">
    <source>
        <dbReference type="ARBA" id="ARBA00011270"/>
    </source>
</evidence>
<dbReference type="Proteomes" id="UP000007434">
    <property type="component" value="Chromosome"/>
</dbReference>
<comment type="pathway">
    <text evidence="1">Amino-acid biosynthesis; L-tryptophan biosynthesis; L-tryptophan from chorismate: step 5/5.</text>
</comment>
<accession>E4RM31</accession>
<dbReference type="CDD" id="cd04724">
    <property type="entry name" value="Tryptophan_synthase_alpha"/>
    <property type="match status" value="1"/>
</dbReference>